<dbReference type="PRINTS" id="PR00081">
    <property type="entry name" value="GDHRDH"/>
</dbReference>
<dbReference type="KEGG" id="kps:KPNJ2_03166"/>
<evidence type="ECO:0000313" key="5">
    <source>
        <dbReference type="Proteomes" id="UP000019586"/>
    </source>
</evidence>
<dbReference type="Gene3D" id="3.40.50.720">
    <property type="entry name" value="NAD(P)-binding Rossmann-like Domain"/>
    <property type="match status" value="1"/>
</dbReference>
<dbReference type="HOGENOM" id="CLU_010194_1_3_6"/>
<reference evidence="4 5" key="1">
    <citation type="journal article" date="2014" name="Proc. Natl. Acad. Sci. U.S.A.">
        <title>Molecular dissection of the evolution of carbapenem-resistant multilocus sequence type 258 Klebsiella pneumoniae.</title>
        <authorList>
            <person name="Deleo F.R."/>
            <person name="Chen L."/>
            <person name="Porcella S.F."/>
            <person name="Martens C.A."/>
            <person name="Kobayashi S.D."/>
            <person name="Porter A.R."/>
            <person name="Chavda K.D."/>
            <person name="Jacobs M.R."/>
            <person name="Mathema B."/>
            <person name="Olsen R.J."/>
            <person name="Bonomo R.A."/>
            <person name="Musser J.M."/>
            <person name="Kreiswirth B.N."/>
        </authorList>
    </citation>
    <scope>NUCLEOTIDE SEQUENCE [LARGE SCALE GENOMIC DNA]</scope>
    <source>
        <strain evidence="4">30684/NJST258_2</strain>
    </source>
</reference>
<comment type="similarity">
    <text evidence="1">Belongs to the short-chain dehydrogenases/reductases (SDR) family.</text>
</comment>
<dbReference type="InterPro" id="IPR036291">
    <property type="entry name" value="NAD(P)-bd_dom_sf"/>
</dbReference>
<evidence type="ECO:0000256" key="1">
    <source>
        <dbReference type="ARBA" id="ARBA00006484"/>
    </source>
</evidence>
<dbReference type="PANTHER" id="PTHR43639">
    <property type="entry name" value="OXIDOREDUCTASE, SHORT-CHAIN DEHYDROGENASE/REDUCTASE FAMILY (AFU_ORTHOLOGUE AFUA_5G02870)"/>
    <property type="match status" value="1"/>
</dbReference>
<comment type="subunit">
    <text evidence="2">Homotetramer.</text>
</comment>
<evidence type="ECO:0000256" key="3">
    <source>
        <dbReference type="ARBA" id="ARBA00023002"/>
    </source>
</evidence>
<proteinExistence type="inferred from homology"/>
<dbReference type="AlphaFoldDB" id="W8VH66"/>
<protein>
    <recommendedName>
        <fullName evidence="6">3-oxoacyl-[acyl-carrier-protein] reductase</fullName>
    </recommendedName>
</protein>
<keyword evidence="3" id="KW-0560">Oxidoreductase</keyword>
<dbReference type="FunFam" id="3.40.50.720:FF:000084">
    <property type="entry name" value="Short-chain dehydrogenase reductase"/>
    <property type="match status" value="1"/>
</dbReference>
<name>W8VH66_KLEPN</name>
<dbReference type="SUPFAM" id="SSF51735">
    <property type="entry name" value="NAD(P)-binding Rossmann-fold domains"/>
    <property type="match status" value="1"/>
</dbReference>
<organism evidence="4 5">
    <name type="scientific">Klebsiella pneumoniae 30684/NJST258_2</name>
    <dbReference type="NCBI Taxonomy" id="1420013"/>
    <lineage>
        <taxon>Bacteria</taxon>
        <taxon>Pseudomonadati</taxon>
        <taxon>Pseudomonadota</taxon>
        <taxon>Gammaproteobacteria</taxon>
        <taxon>Enterobacterales</taxon>
        <taxon>Enterobacteriaceae</taxon>
        <taxon>Klebsiella/Raoultella group</taxon>
        <taxon>Klebsiella</taxon>
        <taxon>Klebsiella pneumoniae complex</taxon>
    </lineage>
</organism>
<dbReference type="Proteomes" id="UP000019586">
    <property type="component" value="Chromosome"/>
</dbReference>
<dbReference type="PANTHER" id="PTHR43639:SF1">
    <property type="entry name" value="SHORT-CHAIN DEHYDROGENASE_REDUCTASE FAMILY PROTEIN"/>
    <property type="match status" value="1"/>
</dbReference>
<dbReference type="InterPro" id="IPR002347">
    <property type="entry name" value="SDR_fam"/>
</dbReference>
<evidence type="ECO:0000256" key="2">
    <source>
        <dbReference type="ARBA" id="ARBA00011881"/>
    </source>
</evidence>
<sequence>MFSAERKGENMNNSAKIALVTGGSRGLGRATVEALAQRGVNVVLTYKTRLAEANEVVTRVEALGARAIALPFSAGEIDTFDAFVSAFQGALTELGADKFDYLVNNAGNASGMGFLNATEAEFDALYCIHVKSVFFLSQKLLPLLADGGRIVNVSSGLTRIVMANRAPYAIMKSAVETLTRYMAFELGSRGITVNCVAPGAIATDFSGGVVRDNPQVAQAVANMTALGRPGLPEDIGPMIASLLSDDHRWVNAQRIEVSGGMRI</sequence>
<dbReference type="EMBL" id="CP006918">
    <property type="protein sequence ID" value="AHM79946.1"/>
    <property type="molecule type" value="Genomic_DNA"/>
</dbReference>
<evidence type="ECO:0000313" key="4">
    <source>
        <dbReference type="EMBL" id="AHM79946.1"/>
    </source>
</evidence>
<dbReference type="PRINTS" id="PR00080">
    <property type="entry name" value="SDRFAMILY"/>
</dbReference>
<gene>
    <name evidence="4" type="ORF">KPNJ2_03166</name>
</gene>
<evidence type="ECO:0008006" key="6">
    <source>
        <dbReference type="Google" id="ProtNLM"/>
    </source>
</evidence>
<dbReference type="Pfam" id="PF13561">
    <property type="entry name" value="adh_short_C2"/>
    <property type="match status" value="1"/>
</dbReference>
<dbReference type="GO" id="GO:0016491">
    <property type="term" value="F:oxidoreductase activity"/>
    <property type="evidence" value="ECO:0007669"/>
    <property type="project" value="UniProtKB-KW"/>
</dbReference>
<dbReference type="PATRIC" id="fig|1420013.3.peg.2974"/>
<accession>W8VH66</accession>